<comment type="caution">
    <text evidence="1">The sequence shown here is derived from an EMBL/GenBank/DDBJ whole genome shotgun (WGS) entry which is preliminary data.</text>
</comment>
<evidence type="ECO:0000313" key="2">
    <source>
        <dbReference type="Proteomes" id="UP000316688"/>
    </source>
</evidence>
<dbReference type="RefSeq" id="WP_144347756.1">
    <property type="nucleotide sequence ID" value="NZ_VMKP01000002.1"/>
</dbReference>
<dbReference type="InterPro" id="IPR036844">
    <property type="entry name" value="Hint_dom_sf"/>
</dbReference>
<organism evidence="1 2">
    <name type="scientific">Spiribacter aquaticus</name>
    <dbReference type="NCBI Taxonomy" id="1935996"/>
    <lineage>
        <taxon>Bacteria</taxon>
        <taxon>Pseudomonadati</taxon>
        <taxon>Pseudomonadota</taxon>
        <taxon>Gammaproteobacteria</taxon>
        <taxon>Chromatiales</taxon>
        <taxon>Ectothiorhodospiraceae</taxon>
        <taxon>Spiribacter</taxon>
    </lineage>
</organism>
<evidence type="ECO:0000313" key="1">
    <source>
        <dbReference type="EMBL" id="TVO65537.1"/>
    </source>
</evidence>
<gene>
    <name evidence="1" type="ORF">FPL11_05585</name>
</gene>
<protein>
    <submittedName>
        <fullName evidence="1">Uncharacterized protein</fullName>
    </submittedName>
</protein>
<dbReference type="SUPFAM" id="SSF51294">
    <property type="entry name" value="Hedgehog/intein (Hint) domain"/>
    <property type="match status" value="1"/>
</dbReference>
<proteinExistence type="predicted"/>
<dbReference type="AlphaFoldDB" id="A0A557RK61"/>
<sequence length="283" mass="31096">MEQVYDPAVDRKTLERLCSVKGRFAPVEESIPDYPDTQVVRHKGEIIALAMIYHVSTIPMSSLDWVVIDPGLESEAYDDALITLVNALTKRAQSNGAKTVWALFQSEHDCRVATDHCDYIWGEAAIDVLTSSKGQDNPSSDAEPTMDRFIGGSFAPGASITMADGSEQLIEAVRVGDFVDQGGLVTGAVQVNLTHTYDYSGLICAGENLVWNEKEWCRVKDISGAVARDRSQGDRMIGLFCEGHCIKVNGYFFADIAENEELEQAMKSSDMEEEALQAMNARV</sequence>
<accession>A0A557RK61</accession>
<dbReference type="Proteomes" id="UP000316688">
    <property type="component" value="Unassembled WGS sequence"/>
</dbReference>
<keyword evidence="2" id="KW-1185">Reference proteome</keyword>
<reference evidence="1 2" key="1">
    <citation type="submission" date="2019-07" db="EMBL/GenBank/DDBJ databases">
        <title>Reclasification of Spiribacter aquaticus.</title>
        <authorList>
            <person name="Leon M.J."/>
            <person name="Sanchez-Porro C."/>
            <person name="Ventosa A."/>
        </authorList>
    </citation>
    <scope>NUCLEOTIDE SEQUENCE [LARGE SCALE GENOMIC DNA]</scope>
    <source>
        <strain evidence="1 2">SP30</strain>
    </source>
</reference>
<dbReference type="Gene3D" id="2.170.16.10">
    <property type="entry name" value="Hedgehog/Intein (Hint) domain"/>
    <property type="match status" value="1"/>
</dbReference>
<dbReference type="EMBL" id="VMKP01000002">
    <property type="protein sequence ID" value="TVO65537.1"/>
    <property type="molecule type" value="Genomic_DNA"/>
</dbReference>
<name>A0A557RK61_9GAMM</name>